<evidence type="ECO:0000313" key="7">
    <source>
        <dbReference type="Proteomes" id="UP001144256"/>
    </source>
</evidence>
<keyword evidence="3" id="KW-0328">Glycosyltransferase</keyword>
<evidence type="ECO:0000256" key="3">
    <source>
        <dbReference type="ARBA" id="ARBA00022676"/>
    </source>
</evidence>
<organism evidence="6 7">
    <name type="scientific">Vallitalea longa</name>
    <dbReference type="NCBI Taxonomy" id="2936439"/>
    <lineage>
        <taxon>Bacteria</taxon>
        <taxon>Bacillati</taxon>
        <taxon>Bacillota</taxon>
        <taxon>Clostridia</taxon>
        <taxon>Lachnospirales</taxon>
        <taxon>Vallitaleaceae</taxon>
        <taxon>Vallitalea</taxon>
    </lineage>
</organism>
<evidence type="ECO:0000256" key="1">
    <source>
        <dbReference type="ARBA" id="ARBA00004776"/>
    </source>
</evidence>
<keyword evidence="4" id="KW-0808">Transferase</keyword>
<dbReference type="AlphaFoldDB" id="A0A9W5YE24"/>
<evidence type="ECO:0000313" key="6">
    <source>
        <dbReference type="EMBL" id="GKX30830.1"/>
    </source>
</evidence>
<dbReference type="Gene3D" id="3.90.550.10">
    <property type="entry name" value="Spore Coat Polysaccharide Biosynthesis Protein SpsA, Chain A"/>
    <property type="match status" value="1"/>
</dbReference>
<dbReference type="PANTHER" id="PTHR43179">
    <property type="entry name" value="RHAMNOSYLTRANSFERASE WBBL"/>
    <property type="match status" value="1"/>
</dbReference>
<dbReference type="InterPro" id="IPR029044">
    <property type="entry name" value="Nucleotide-diphossugar_trans"/>
</dbReference>
<evidence type="ECO:0000256" key="4">
    <source>
        <dbReference type="ARBA" id="ARBA00022679"/>
    </source>
</evidence>
<comment type="caution">
    <text evidence="6">The sequence shown here is derived from an EMBL/GenBank/DDBJ whole genome shotgun (WGS) entry which is preliminary data.</text>
</comment>
<comment type="similarity">
    <text evidence="2">Belongs to the glycosyltransferase 2 family.</text>
</comment>
<evidence type="ECO:0000256" key="2">
    <source>
        <dbReference type="ARBA" id="ARBA00006739"/>
    </source>
</evidence>
<feature type="domain" description="Glycosyltransferase 2-like" evidence="5">
    <location>
        <begin position="5"/>
        <end position="178"/>
    </location>
</feature>
<gene>
    <name evidence="6" type="ORF">SH1V18_33100</name>
</gene>
<proteinExistence type="inferred from homology"/>
<evidence type="ECO:0000259" key="5">
    <source>
        <dbReference type="Pfam" id="PF00535"/>
    </source>
</evidence>
<comment type="pathway">
    <text evidence="1">Cell wall biogenesis; cell wall polysaccharide biosynthesis.</text>
</comment>
<reference evidence="6" key="1">
    <citation type="submission" date="2022-06" db="EMBL/GenBank/DDBJ databases">
        <title>Vallitalea longa sp. nov., an anaerobic bacterium isolated from marine sediment.</title>
        <authorList>
            <person name="Hirano S."/>
            <person name="Terahara T."/>
            <person name="Mori K."/>
            <person name="Hamada M."/>
            <person name="Matsumoto R."/>
            <person name="Kobayashi T."/>
        </authorList>
    </citation>
    <scope>NUCLEOTIDE SEQUENCE</scope>
    <source>
        <strain evidence="6">SH18-1</strain>
    </source>
</reference>
<dbReference type="EMBL" id="BRLB01000012">
    <property type="protein sequence ID" value="GKX30830.1"/>
    <property type="molecule type" value="Genomic_DNA"/>
</dbReference>
<sequence length="408" mass="47547">MPYYSFVILCYNNSGLTKQAVETLIASFDVNVIGKGIEIIVVDNGSVDDTQKVIDELKTVYNKKNIEIINIKLPQNMGYPVGVNMGLSYCRGKIIGVLNNDLIFPKDWLNGIVYLLTSDKKIGFAAPYLSYASGIQSTRVRLNSLEEINKYAENFIKENKDKVTYTSRVIGACIILKRCVLETIGGNDFFYGLGHFDDDDWCLRARLAGYKIAVTGNSFVYHMGSKTFRSIRRNMNHYVTINRSKFHRKWELTTDTQKSSVYVNREKYVDEHNYGREEHFIPYEFDYDVKHETNNKKTNKILLVANWDNIYSRWKDKLLRVLYKLNENEEIYVWIPNNYFHFHQKVNMIRGIIGKKLNQQKVSFMNDSVNHIDLIEFICEYDSVISVNCDFVNKYIVYHANELDMIVI</sequence>
<protein>
    <recommendedName>
        <fullName evidence="5">Glycosyltransferase 2-like domain-containing protein</fullName>
    </recommendedName>
</protein>
<dbReference type="PANTHER" id="PTHR43179:SF12">
    <property type="entry name" value="GALACTOFURANOSYLTRANSFERASE GLFT2"/>
    <property type="match status" value="1"/>
</dbReference>
<dbReference type="GO" id="GO:0016757">
    <property type="term" value="F:glycosyltransferase activity"/>
    <property type="evidence" value="ECO:0007669"/>
    <property type="project" value="UniProtKB-KW"/>
</dbReference>
<dbReference type="InterPro" id="IPR001173">
    <property type="entry name" value="Glyco_trans_2-like"/>
</dbReference>
<accession>A0A9W5YE24</accession>
<keyword evidence="7" id="KW-1185">Reference proteome</keyword>
<dbReference type="Pfam" id="PF00535">
    <property type="entry name" value="Glycos_transf_2"/>
    <property type="match status" value="1"/>
</dbReference>
<name>A0A9W5YE24_9FIRM</name>
<dbReference type="RefSeq" id="WP_281817336.1">
    <property type="nucleotide sequence ID" value="NZ_BRLB01000012.1"/>
</dbReference>
<dbReference type="SUPFAM" id="SSF53448">
    <property type="entry name" value="Nucleotide-diphospho-sugar transferases"/>
    <property type="match status" value="1"/>
</dbReference>
<dbReference type="Proteomes" id="UP001144256">
    <property type="component" value="Unassembled WGS sequence"/>
</dbReference>